<dbReference type="EMBL" id="JAMDGZ010000018">
    <property type="protein sequence ID" value="MDD1013872.1"/>
    <property type="molecule type" value="Genomic_DNA"/>
</dbReference>
<proteinExistence type="predicted"/>
<keyword evidence="2" id="KW-1185">Reference proteome</keyword>
<sequence>MPETFLHHNRGVKKLAYTVRINRDIRYVALKPFNKVLIGDDAKFIVTKGTCATARKLGRTKLVPYTGKWPRCALIWQVIKEVVND</sequence>
<accession>A0ABT5P6G3</accession>
<name>A0ABT5P6G3_9PSED</name>
<evidence type="ECO:0000313" key="2">
    <source>
        <dbReference type="Proteomes" id="UP001148184"/>
    </source>
</evidence>
<dbReference type="RefSeq" id="WP_273892639.1">
    <property type="nucleotide sequence ID" value="NZ_JAMDGP010000015.1"/>
</dbReference>
<reference evidence="1 2" key="1">
    <citation type="submission" date="2022-05" db="EMBL/GenBank/DDBJ databases">
        <title>Novel Pseudomonas spp. Isolated from a Rainbow Trout Aquaculture Facility.</title>
        <authorList>
            <person name="Testerman T."/>
            <person name="Graf J."/>
        </authorList>
    </citation>
    <scope>NUCLEOTIDE SEQUENCE [LARGE SCALE GENOMIC DNA]</scope>
    <source>
        <strain evidence="1 2">ID1025</strain>
    </source>
</reference>
<dbReference type="Proteomes" id="UP001148184">
    <property type="component" value="Unassembled WGS sequence"/>
</dbReference>
<protein>
    <submittedName>
        <fullName evidence="1">Uncharacterized protein</fullName>
    </submittedName>
</protein>
<evidence type="ECO:0000313" key="1">
    <source>
        <dbReference type="EMBL" id="MDD1013872.1"/>
    </source>
</evidence>
<organism evidence="1 2">
    <name type="scientific">Pseudomonas rubra</name>
    <dbReference type="NCBI Taxonomy" id="2942627"/>
    <lineage>
        <taxon>Bacteria</taxon>
        <taxon>Pseudomonadati</taxon>
        <taxon>Pseudomonadota</taxon>
        <taxon>Gammaproteobacteria</taxon>
        <taxon>Pseudomonadales</taxon>
        <taxon>Pseudomonadaceae</taxon>
        <taxon>Pseudomonas</taxon>
    </lineage>
</organism>
<gene>
    <name evidence="1" type="ORF">M5G17_09290</name>
</gene>
<comment type="caution">
    <text evidence="1">The sequence shown here is derived from an EMBL/GenBank/DDBJ whole genome shotgun (WGS) entry which is preliminary data.</text>
</comment>